<sequence length="297" mass="33778">MTIRQLQYFQQVCQWGGITAAAKKLHVSQPSITNSIKALEEEFNLLLFKREKKKLTLTFEGELFYVEATHVLQDVNDLTQKMKDLSRSRNQIKLAISPTVETFLFSEVVIGFKKLHPHVTIDVLELGALECYEVVEKGQVDFAITITNYANLNAVRIITLLTTRLNLAVHRESPMASLKSITLREVAQIPLVVNRIGSFSNKIISTAFEKASLKPNIIFRSNQLDTIKQLLRSDYSVGGLLFEETILHNEDIVGIPIEPQLDPVFIGILWNKERPLYSDSTAFINYTKRQFPPCRIS</sequence>
<keyword evidence="2" id="KW-0805">Transcription regulation</keyword>
<reference evidence="6 7" key="1">
    <citation type="submission" date="2016-11" db="EMBL/GenBank/DDBJ databases">
        <authorList>
            <person name="Jaros S."/>
            <person name="Januszkiewicz K."/>
            <person name="Wedrychowicz H."/>
        </authorList>
    </citation>
    <scope>NUCLEOTIDE SEQUENCE [LARGE SCALE GENOMIC DNA]</scope>
    <source>
        <strain evidence="6 7">DSM 17459</strain>
    </source>
</reference>
<dbReference type="PANTHER" id="PTHR30419:SF8">
    <property type="entry name" value="NITROGEN ASSIMILATION TRANSCRIPTIONAL ACTIVATOR-RELATED"/>
    <property type="match status" value="1"/>
</dbReference>
<dbReference type="PANTHER" id="PTHR30419">
    <property type="entry name" value="HTH-TYPE TRANSCRIPTIONAL REGULATOR YBHD"/>
    <property type="match status" value="1"/>
</dbReference>
<comment type="similarity">
    <text evidence="1">Belongs to the LysR transcriptional regulatory family.</text>
</comment>
<evidence type="ECO:0000256" key="3">
    <source>
        <dbReference type="ARBA" id="ARBA00023125"/>
    </source>
</evidence>
<evidence type="ECO:0000256" key="2">
    <source>
        <dbReference type="ARBA" id="ARBA00023015"/>
    </source>
</evidence>
<dbReference type="RefSeq" id="WP_072848938.1">
    <property type="nucleotide sequence ID" value="NZ_FQVI01000002.1"/>
</dbReference>
<feature type="domain" description="HTH lysR-type" evidence="5">
    <location>
        <begin position="1"/>
        <end position="58"/>
    </location>
</feature>
<dbReference type="GO" id="GO:0003700">
    <property type="term" value="F:DNA-binding transcription factor activity"/>
    <property type="evidence" value="ECO:0007669"/>
    <property type="project" value="InterPro"/>
</dbReference>
<dbReference type="Pfam" id="PF00126">
    <property type="entry name" value="HTH_1"/>
    <property type="match status" value="1"/>
</dbReference>
<evidence type="ECO:0000313" key="6">
    <source>
        <dbReference type="EMBL" id="SHE49496.1"/>
    </source>
</evidence>
<proteinExistence type="inferred from homology"/>
<dbReference type="GO" id="GO:0005829">
    <property type="term" value="C:cytosol"/>
    <property type="evidence" value="ECO:0007669"/>
    <property type="project" value="TreeGrafter"/>
</dbReference>
<dbReference type="SUPFAM" id="SSF53850">
    <property type="entry name" value="Periplasmic binding protein-like II"/>
    <property type="match status" value="1"/>
</dbReference>
<evidence type="ECO:0000256" key="1">
    <source>
        <dbReference type="ARBA" id="ARBA00009437"/>
    </source>
</evidence>
<keyword evidence="4" id="KW-0804">Transcription</keyword>
<accession>A0A1M4TYR5</accession>
<dbReference type="InterPro" id="IPR050950">
    <property type="entry name" value="HTH-type_LysR_regulators"/>
</dbReference>
<dbReference type="InterPro" id="IPR005119">
    <property type="entry name" value="LysR_subst-bd"/>
</dbReference>
<dbReference type="OrthoDB" id="9803714at2"/>
<dbReference type="Gene3D" id="3.40.190.290">
    <property type="match status" value="1"/>
</dbReference>
<dbReference type="GO" id="GO:0003677">
    <property type="term" value="F:DNA binding"/>
    <property type="evidence" value="ECO:0007669"/>
    <property type="project" value="UniProtKB-KW"/>
</dbReference>
<dbReference type="Gene3D" id="1.10.10.10">
    <property type="entry name" value="Winged helix-like DNA-binding domain superfamily/Winged helix DNA-binding domain"/>
    <property type="match status" value="1"/>
</dbReference>
<evidence type="ECO:0000256" key="4">
    <source>
        <dbReference type="ARBA" id="ARBA00023163"/>
    </source>
</evidence>
<dbReference type="InterPro" id="IPR036388">
    <property type="entry name" value="WH-like_DNA-bd_sf"/>
</dbReference>
<evidence type="ECO:0000259" key="5">
    <source>
        <dbReference type="PROSITE" id="PS50931"/>
    </source>
</evidence>
<gene>
    <name evidence="6" type="ORF">SAMN02745158_00637</name>
</gene>
<keyword evidence="7" id="KW-1185">Reference proteome</keyword>
<protein>
    <submittedName>
        <fullName evidence="6">DNA-binding transcriptional regulator, LysR family</fullName>
    </submittedName>
</protein>
<dbReference type="InterPro" id="IPR000847">
    <property type="entry name" value="LysR_HTH_N"/>
</dbReference>
<dbReference type="Proteomes" id="UP000184245">
    <property type="component" value="Unassembled WGS sequence"/>
</dbReference>
<dbReference type="CDD" id="cd05466">
    <property type="entry name" value="PBP2_LTTR_substrate"/>
    <property type="match status" value="1"/>
</dbReference>
<evidence type="ECO:0000313" key="7">
    <source>
        <dbReference type="Proteomes" id="UP000184245"/>
    </source>
</evidence>
<dbReference type="Pfam" id="PF03466">
    <property type="entry name" value="LysR_substrate"/>
    <property type="match status" value="1"/>
</dbReference>
<dbReference type="AlphaFoldDB" id="A0A1M4TYR5"/>
<name>A0A1M4TYR5_9CLOT</name>
<dbReference type="FunFam" id="1.10.10.10:FF:000001">
    <property type="entry name" value="LysR family transcriptional regulator"/>
    <property type="match status" value="1"/>
</dbReference>
<dbReference type="STRING" id="1122155.SAMN02745158_00637"/>
<dbReference type="InterPro" id="IPR036390">
    <property type="entry name" value="WH_DNA-bd_sf"/>
</dbReference>
<dbReference type="PRINTS" id="PR00039">
    <property type="entry name" value="HTHLYSR"/>
</dbReference>
<keyword evidence="3 6" id="KW-0238">DNA-binding</keyword>
<organism evidence="6 7">
    <name type="scientific">Lactonifactor longoviformis DSM 17459</name>
    <dbReference type="NCBI Taxonomy" id="1122155"/>
    <lineage>
        <taxon>Bacteria</taxon>
        <taxon>Bacillati</taxon>
        <taxon>Bacillota</taxon>
        <taxon>Clostridia</taxon>
        <taxon>Eubacteriales</taxon>
        <taxon>Clostridiaceae</taxon>
        <taxon>Lactonifactor</taxon>
    </lineage>
</organism>
<dbReference type="SUPFAM" id="SSF46785">
    <property type="entry name" value="Winged helix' DNA-binding domain"/>
    <property type="match status" value="1"/>
</dbReference>
<dbReference type="PROSITE" id="PS50931">
    <property type="entry name" value="HTH_LYSR"/>
    <property type="match status" value="1"/>
</dbReference>
<dbReference type="EMBL" id="FQVI01000002">
    <property type="protein sequence ID" value="SHE49496.1"/>
    <property type="molecule type" value="Genomic_DNA"/>
</dbReference>